<feature type="transmembrane region" description="Helical" evidence="12">
    <location>
        <begin position="836"/>
        <end position="861"/>
    </location>
</feature>
<dbReference type="Pfam" id="PF12349">
    <property type="entry name" value="Sterol-sensing"/>
    <property type="match status" value="2"/>
</dbReference>
<evidence type="ECO:0000256" key="1">
    <source>
        <dbReference type="ARBA" id="ARBA00004141"/>
    </source>
</evidence>
<gene>
    <name evidence="14" type="ORF">DFH07DRAFT_912849</name>
</gene>
<evidence type="ECO:0000256" key="2">
    <source>
        <dbReference type="ARBA" id="ARBA00005585"/>
    </source>
</evidence>
<feature type="transmembrane region" description="Helical" evidence="12">
    <location>
        <begin position="913"/>
        <end position="934"/>
    </location>
</feature>
<organism evidence="14 15">
    <name type="scientific">Mycena maculata</name>
    <dbReference type="NCBI Taxonomy" id="230809"/>
    <lineage>
        <taxon>Eukaryota</taxon>
        <taxon>Fungi</taxon>
        <taxon>Dikarya</taxon>
        <taxon>Basidiomycota</taxon>
        <taxon>Agaricomycotina</taxon>
        <taxon>Agaricomycetes</taxon>
        <taxon>Agaricomycetidae</taxon>
        <taxon>Agaricales</taxon>
        <taxon>Marasmiineae</taxon>
        <taxon>Mycenaceae</taxon>
        <taxon>Mycena</taxon>
    </lineage>
</organism>
<dbReference type="InterPro" id="IPR053958">
    <property type="entry name" value="HMGCR/SNAP/NPC1-like_SSD"/>
</dbReference>
<evidence type="ECO:0000256" key="6">
    <source>
        <dbReference type="ARBA" id="ARBA00022989"/>
    </source>
</evidence>
<dbReference type="SUPFAM" id="SSF82866">
    <property type="entry name" value="Multidrug efflux transporter AcrB transmembrane domain"/>
    <property type="match status" value="2"/>
</dbReference>
<protein>
    <submittedName>
        <fullName evidence="14">Patched family-domain-containing protein</fullName>
    </submittedName>
</protein>
<feature type="region of interest" description="Disordered" evidence="11">
    <location>
        <begin position="753"/>
        <end position="781"/>
    </location>
</feature>
<evidence type="ECO:0000256" key="4">
    <source>
        <dbReference type="ARBA" id="ARBA00022692"/>
    </source>
</evidence>
<feature type="transmembrane region" description="Helical" evidence="12">
    <location>
        <begin position="1183"/>
        <end position="1200"/>
    </location>
</feature>
<keyword evidence="3" id="KW-0813">Transport</keyword>
<keyword evidence="10" id="KW-0325">Glycoprotein</keyword>
<keyword evidence="6 12" id="KW-1133">Transmembrane helix</keyword>
<reference evidence="14" key="1">
    <citation type="submission" date="2023-03" db="EMBL/GenBank/DDBJ databases">
        <title>Massive genome expansion in bonnet fungi (Mycena s.s.) driven by repeated elements and novel gene families across ecological guilds.</title>
        <authorList>
            <consortium name="Lawrence Berkeley National Laboratory"/>
            <person name="Harder C.B."/>
            <person name="Miyauchi S."/>
            <person name="Viragh M."/>
            <person name="Kuo A."/>
            <person name="Thoen E."/>
            <person name="Andreopoulos B."/>
            <person name="Lu D."/>
            <person name="Skrede I."/>
            <person name="Drula E."/>
            <person name="Henrissat B."/>
            <person name="Morin E."/>
            <person name="Kohler A."/>
            <person name="Barry K."/>
            <person name="LaButti K."/>
            <person name="Morin E."/>
            <person name="Salamov A."/>
            <person name="Lipzen A."/>
            <person name="Mereny Z."/>
            <person name="Hegedus B."/>
            <person name="Baldrian P."/>
            <person name="Stursova M."/>
            <person name="Weitz H."/>
            <person name="Taylor A."/>
            <person name="Grigoriev I.V."/>
            <person name="Nagy L.G."/>
            <person name="Martin F."/>
            <person name="Kauserud H."/>
        </authorList>
    </citation>
    <scope>NUCLEOTIDE SEQUENCE</scope>
    <source>
        <strain evidence="14">CBHHK188m</strain>
    </source>
</reference>
<keyword evidence="9" id="KW-1015">Disulfide bond</keyword>
<feature type="compositionally biased region" description="Polar residues" evidence="11">
    <location>
        <begin position="769"/>
        <end position="780"/>
    </location>
</feature>
<accession>A0AAD7K2B7</accession>
<evidence type="ECO:0000256" key="12">
    <source>
        <dbReference type="SAM" id="Phobius"/>
    </source>
</evidence>
<comment type="caution">
    <text evidence="14">The sequence shown here is derived from an EMBL/GenBank/DDBJ whole genome shotgun (WGS) entry which is preliminary data.</text>
</comment>
<keyword evidence="4 12" id="KW-0812">Transmembrane</keyword>
<feature type="transmembrane region" description="Helical" evidence="12">
    <location>
        <begin position="720"/>
        <end position="742"/>
    </location>
</feature>
<feature type="transmembrane region" description="Helical" evidence="12">
    <location>
        <begin position="811"/>
        <end position="830"/>
    </location>
</feature>
<evidence type="ECO:0000256" key="11">
    <source>
        <dbReference type="SAM" id="MobiDB-lite"/>
    </source>
</evidence>
<dbReference type="PROSITE" id="PS50156">
    <property type="entry name" value="SSD"/>
    <property type="match status" value="1"/>
</dbReference>
<feature type="transmembrane region" description="Helical" evidence="12">
    <location>
        <begin position="1207"/>
        <end position="1229"/>
    </location>
</feature>
<feature type="transmembrane region" description="Helical" evidence="12">
    <location>
        <begin position="1278"/>
        <end position="1299"/>
    </location>
</feature>
<dbReference type="Pfam" id="PF22314">
    <property type="entry name" value="NPC1_MLD"/>
    <property type="match status" value="1"/>
</dbReference>
<comment type="similarity">
    <text evidence="2">Belongs to the patched family.</text>
</comment>
<keyword evidence="15" id="KW-1185">Reference proteome</keyword>
<sequence>MSRDGHCAMRASCGATAVKPLPCPYDGPAVEPEDADARALLVDVCGPEYAEGPVCCTSDQLEALRENFEPVGALLSSCPACRNNFRSFFCTFTCSPDQATFVNITSTQQTQTGETAVKSLDFHVGQQFGEGFFDSCKDVQFDSANQYAMDLIGGGAKNYTAFLKYMGDEKPLLGSPFQMDFPLETPPELTTLNPPPRNCYDSDLGSRCTCIDCPSICPTLPDIPAPGSEPTCHVGVISCLSFVLILTYSLAALGFFIGYIIQTTIRRRREQTYERVALSHETGSISSPRSQSRALVGAASLAQYLDDDSSGTHESRHLGRGASLVDPIETVQPRQYPLNNILRRGFYRLGLITASSPWLTFAVVFLLVGLLNVGWKYFAIETEPVRLWVAPSSESRIQKEYFDEHFGPFYRTEQIFVTAAESATESNSSLPLVGGSGPVLSWDHLQYWFQVEAEIRELESPNGYRLSDVCFKPAGPRGACVVQSVGGWFDNDLDPYNETSWKDHLELCAKQPVECRPDYEQPLAPQYVLGGVPEKEDGSKDYSAAEAIVITYVVDDSLDPAVQAKAMEWEEVLRAYLLNLSDRSIPEVGLRIAFSTGVSLEEEINKSANMDVRIVVLSYLAMFFYVSLTLGSSSQLEEESVVSSLVLWAHNFPRLFSRTGATSSSASTDSRTAPHLFPRLPRTLFTGSKFVLGLFGISLVILSVSSSVGFFSFIGVKVTLIIAEVIPFLVLAVGVDNVFILVHELDRQNLLHGPNAAPSTHGPGFATPISPTSHRSPFDSTQDDMDAASMPLYLPAEERVARALAKMGPSILLSTISETVAFALGALVPMPAVRNFALYAAGSVLLNAILQVTVFISALLLDLRRVEASRVDCFPCIRLPPRIALLDAPAYGGGLGRIARFIRRHYAPFLLKPVAKGVVFVIFGGVFVASVISMQHIELGLDQRLALPSESYLVSYFDNLDMYLDVGPPVYFVAHGVDVTQREWQQALCGRFTSCEEFSVANRLEAERKRPESSFISQPTASWIDNFFAWLNPNEEACCRVRKSNPSVFCSERDSARLCQPCYLDKEPAWNITMEGLPEGEKFMWYLKQWLISPTSESCPVGGKASFGTAISISEDGLSVAASHFRTFHSPLKTQADLINAFAAAHRIAEDISHETGVEVFPYSLPYVFFDQYSHIVAITQEVLGLGLAAVLLVTALMLGSWRTGTIVTSVVALTVVTVMGVMAVWGISLNAISLVNLVISLGIAVEFCAHIARAFMSAGSGLPMDHPAGQRERDERMWTALVDVGPSVLSGITFTKLIGMSVLALTRSRLLEIYYFRMWLTLIISGALHGLVLLPVILSVAGGPGFPQQEADEEWMSNAIRNDYEYAPFLADDDSIASD</sequence>
<name>A0AAD7K2B7_9AGAR</name>
<dbReference type="InterPro" id="IPR000731">
    <property type="entry name" value="SSD"/>
</dbReference>
<proteinExistence type="inferred from homology"/>
<dbReference type="PANTHER" id="PTHR45727">
    <property type="entry name" value="NPC INTRACELLULAR CHOLESTEROL TRANSPORTER 1"/>
    <property type="match status" value="1"/>
</dbReference>
<feature type="transmembrane region" description="Helical" evidence="12">
    <location>
        <begin position="349"/>
        <end position="375"/>
    </location>
</feature>
<keyword evidence="5" id="KW-0732">Signal</keyword>
<evidence type="ECO:0000313" key="15">
    <source>
        <dbReference type="Proteomes" id="UP001215280"/>
    </source>
</evidence>
<dbReference type="Pfam" id="PF16414">
    <property type="entry name" value="NPC1_N"/>
    <property type="match status" value="1"/>
</dbReference>
<comment type="subcellular location">
    <subcellularLocation>
        <location evidence="1">Membrane</location>
        <topology evidence="1">Multi-pass membrane protein</topology>
    </subcellularLocation>
</comment>
<evidence type="ECO:0000313" key="14">
    <source>
        <dbReference type="EMBL" id="KAJ7774299.1"/>
    </source>
</evidence>
<dbReference type="InterPro" id="IPR053956">
    <property type="entry name" value="NPC1_MLD"/>
</dbReference>
<dbReference type="InterPro" id="IPR032190">
    <property type="entry name" value="NPC1_N"/>
</dbReference>
<dbReference type="FunFam" id="1.20.1640.10:FF:000029">
    <property type="entry name" value="Putative Patched sphingolipid transporter"/>
    <property type="match status" value="1"/>
</dbReference>
<feature type="transmembrane region" description="Helical" evidence="12">
    <location>
        <begin position="1319"/>
        <end position="1342"/>
    </location>
</feature>
<dbReference type="GO" id="GO:0016020">
    <property type="term" value="C:membrane"/>
    <property type="evidence" value="ECO:0007669"/>
    <property type="project" value="UniProtKB-SubCell"/>
</dbReference>
<evidence type="ECO:0000256" key="3">
    <source>
        <dbReference type="ARBA" id="ARBA00022448"/>
    </source>
</evidence>
<feature type="transmembrane region" description="Helical" evidence="12">
    <location>
        <begin position="1235"/>
        <end position="1257"/>
    </location>
</feature>
<dbReference type="Gene3D" id="1.20.1640.10">
    <property type="entry name" value="Multidrug efflux transporter AcrB transmembrane domain"/>
    <property type="match status" value="2"/>
</dbReference>
<dbReference type="Proteomes" id="UP001215280">
    <property type="component" value="Unassembled WGS sequence"/>
</dbReference>
<evidence type="ECO:0000256" key="10">
    <source>
        <dbReference type="ARBA" id="ARBA00023180"/>
    </source>
</evidence>
<dbReference type="GO" id="GO:0032934">
    <property type="term" value="F:sterol binding"/>
    <property type="evidence" value="ECO:0007669"/>
    <property type="project" value="TreeGrafter"/>
</dbReference>
<feature type="transmembrane region" description="Helical" evidence="12">
    <location>
        <begin position="240"/>
        <end position="261"/>
    </location>
</feature>
<evidence type="ECO:0000256" key="8">
    <source>
        <dbReference type="ARBA" id="ARBA00023136"/>
    </source>
</evidence>
<keyword evidence="7" id="KW-0445">Lipid transport</keyword>
<evidence type="ECO:0000259" key="13">
    <source>
        <dbReference type="PROSITE" id="PS50156"/>
    </source>
</evidence>
<evidence type="ECO:0000256" key="9">
    <source>
        <dbReference type="ARBA" id="ARBA00023157"/>
    </source>
</evidence>
<dbReference type="PANTHER" id="PTHR45727:SF2">
    <property type="entry name" value="NPC INTRACELLULAR CHOLESTEROL TRANSPORTER 1"/>
    <property type="match status" value="1"/>
</dbReference>
<keyword evidence="8 12" id="KW-0472">Membrane</keyword>
<feature type="domain" description="SSD" evidence="13">
    <location>
        <begin position="611"/>
        <end position="861"/>
    </location>
</feature>
<dbReference type="GO" id="GO:0015918">
    <property type="term" value="P:sterol transport"/>
    <property type="evidence" value="ECO:0007669"/>
    <property type="project" value="TreeGrafter"/>
</dbReference>
<evidence type="ECO:0000256" key="7">
    <source>
        <dbReference type="ARBA" id="ARBA00023055"/>
    </source>
</evidence>
<feature type="transmembrane region" description="Helical" evidence="12">
    <location>
        <begin position="690"/>
        <end position="714"/>
    </location>
</feature>
<evidence type="ECO:0000256" key="5">
    <source>
        <dbReference type="ARBA" id="ARBA00022729"/>
    </source>
</evidence>
<dbReference type="EMBL" id="JARJLG010000016">
    <property type="protein sequence ID" value="KAJ7774299.1"/>
    <property type="molecule type" value="Genomic_DNA"/>
</dbReference>